<dbReference type="PROSITE" id="PS50222">
    <property type="entry name" value="EF_HAND_2"/>
    <property type="match status" value="1"/>
</dbReference>
<evidence type="ECO:0000256" key="5">
    <source>
        <dbReference type="RuleBase" id="RU361184"/>
    </source>
</evidence>
<evidence type="ECO:0000256" key="3">
    <source>
        <dbReference type="ARBA" id="ARBA00022737"/>
    </source>
</evidence>
<reference evidence="7" key="2">
    <citation type="submission" date="2025-09" db="UniProtKB">
        <authorList>
            <consortium name="Ensembl"/>
        </authorList>
    </citation>
    <scope>IDENTIFICATION</scope>
</reference>
<dbReference type="GO" id="GO:0005737">
    <property type="term" value="C:cytoplasm"/>
    <property type="evidence" value="ECO:0007669"/>
    <property type="project" value="TreeGrafter"/>
</dbReference>
<dbReference type="SUPFAM" id="SSF47473">
    <property type="entry name" value="EF-hand"/>
    <property type="match status" value="1"/>
</dbReference>
<keyword evidence="2 5" id="KW-0479">Metal-binding</keyword>
<dbReference type="PANTHER" id="PTHR11639:SF131">
    <property type="entry name" value="PROTEIN S100"/>
    <property type="match status" value="1"/>
</dbReference>
<evidence type="ECO:0000256" key="2">
    <source>
        <dbReference type="ARBA" id="ARBA00022723"/>
    </source>
</evidence>
<dbReference type="FunFam" id="1.10.238.10:FF:000044">
    <property type="entry name" value="Protein S100"/>
    <property type="match status" value="1"/>
</dbReference>
<dbReference type="Pfam" id="PF00036">
    <property type="entry name" value="EF-hand_1"/>
    <property type="match status" value="1"/>
</dbReference>
<dbReference type="CDD" id="cd00213">
    <property type="entry name" value="S-100"/>
    <property type="match status" value="1"/>
</dbReference>
<dbReference type="SMART" id="SM01394">
    <property type="entry name" value="S_100"/>
    <property type="match status" value="1"/>
</dbReference>
<sequence length="104" mass="11816">MSASLTQAMADLIVVFYKYSGNEGDKYTLTKWELKNLLQNEFGESMNAAHDTSVVEGIMRELDDNKDGVVDFKEFVVLVTAVTIAANDFFLDWKKKVLHKNHLI</sequence>
<dbReference type="InterPro" id="IPR011992">
    <property type="entry name" value="EF-hand-dom_pair"/>
</dbReference>
<dbReference type="SMART" id="SM00054">
    <property type="entry name" value="EFh"/>
    <property type="match status" value="1"/>
</dbReference>
<accession>A0A3Q0R9J4</accession>
<evidence type="ECO:0000256" key="1">
    <source>
        <dbReference type="ARBA" id="ARBA00007323"/>
    </source>
</evidence>
<dbReference type="AlphaFoldDB" id="A0A3Q0R9J4"/>
<dbReference type="STRING" id="61819.ENSACIP00000008784"/>
<dbReference type="Gene3D" id="1.10.238.10">
    <property type="entry name" value="EF-hand"/>
    <property type="match status" value="1"/>
</dbReference>
<dbReference type="InterPro" id="IPR018247">
    <property type="entry name" value="EF_Hand_1_Ca_BS"/>
</dbReference>
<evidence type="ECO:0000259" key="6">
    <source>
        <dbReference type="PROSITE" id="PS50222"/>
    </source>
</evidence>
<dbReference type="Ensembl" id="ENSACIT00000009048.1">
    <property type="protein sequence ID" value="ENSACIP00000008784.1"/>
    <property type="gene ID" value="ENSACIG00000006861.1"/>
</dbReference>
<dbReference type="PROSITE" id="PS00303">
    <property type="entry name" value="S100_CABP"/>
    <property type="match status" value="1"/>
</dbReference>
<feature type="domain" description="EF-hand" evidence="6">
    <location>
        <begin position="50"/>
        <end position="85"/>
    </location>
</feature>
<keyword evidence="4 5" id="KW-0106">Calcium</keyword>
<dbReference type="InterPro" id="IPR002048">
    <property type="entry name" value="EF_hand_dom"/>
</dbReference>
<reference evidence="7" key="1">
    <citation type="submission" date="2025-08" db="UniProtKB">
        <authorList>
            <consortium name="Ensembl"/>
        </authorList>
    </citation>
    <scope>IDENTIFICATION</scope>
</reference>
<dbReference type="GO" id="GO:0048306">
    <property type="term" value="F:calcium-dependent protein binding"/>
    <property type="evidence" value="ECO:0007669"/>
    <property type="project" value="TreeGrafter"/>
</dbReference>
<dbReference type="PANTHER" id="PTHR11639">
    <property type="entry name" value="S100 CALCIUM-BINDING PROTEIN"/>
    <property type="match status" value="1"/>
</dbReference>
<keyword evidence="8" id="KW-1185">Reference proteome</keyword>
<dbReference type="GO" id="GO:0046914">
    <property type="term" value="F:transition metal ion binding"/>
    <property type="evidence" value="ECO:0007669"/>
    <property type="project" value="InterPro"/>
</dbReference>
<evidence type="ECO:0000313" key="8">
    <source>
        <dbReference type="Proteomes" id="UP000261340"/>
    </source>
</evidence>
<evidence type="ECO:0000256" key="4">
    <source>
        <dbReference type="ARBA" id="ARBA00022837"/>
    </source>
</evidence>
<dbReference type="Pfam" id="PF01023">
    <property type="entry name" value="S_100"/>
    <property type="match status" value="1"/>
</dbReference>
<dbReference type="PROSITE" id="PS00018">
    <property type="entry name" value="EF_HAND_1"/>
    <property type="match status" value="1"/>
</dbReference>
<protein>
    <recommendedName>
        <fullName evidence="5">Protein S100</fullName>
    </recommendedName>
    <alternativeName>
        <fullName evidence="5">S100 calcium-binding protein</fullName>
    </alternativeName>
</protein>
<dbReference type="InterPro" id="IPR034325">
    <property type="entry name" value="S-100_dom"/>
</dbReference>
<dbReference type="GO" id="GO:0005509">
    <property type="term" value="F:calcium ion binding"/>
    <property type="evidence" value="ECO:0007669"/>
    <property type="project" value="InterPro"/>
</dbReference>
<dbReference type="InterPro" id="IPR013787">
    <property type="entry name" value="S100_Ca-bd_sub"/>
</dbReference>
<comment type="similarity">
    <text evidence="1 5">Belongs to the S-100 family.</text>
</comment>
<organism evidence="7 8">
    <name type="scientific">Amphilophus citrinellus</name>
    <name type="common">Midas cichlid</name>
    <name type="synonym">Cichlasoma citrinellum</name>
    <dbReference type="NCBI Taxonomy" id="61819"/>
    <lineage>
        <taxon>Eukaryota</taxon>
        <taxon>Metazoa</taxon>
        <taxon>Chordata</taxon>
        <taxon>Craniata</taxon>
        <taxon>Vertebrata</taxon>
        <taxon>Euteleostomi</taxon>
        <taxon>Actinopterygii</taxon>
        <taxon>Neopterygii</taxon>
        <taxon>Teleostei</taxon>
        <taxon>Neoteleostei</taxon>
        <taxon>Acanthomorphata</taxon>
        <taxon>Ovalentaria</taxon>
        <taxon>Cichlomorphae</taxon>
        <taxon>Cichliformes</taxon>
        <taxon>Cichlidae</taxon>
        <taxon>New World cichlids</taxon>
        <taxon>Cichlasomatinae</taxon>
        <taxon>Heroini</taxon>
        <taxon>Amphilophus</taxon>
    </lineage>
</organism>
<dbReference type="InterPro" id="IPR001751">
    <property type="entry name" value="S100/CaBP7/8-like_CS"/>
</dbReference>
<name>A0A3Q0R9J4_AMPCI</name>
<dbReference type="GeneTree" id="ENSGT00940000160475"/>
<keyword evidence="3" id="KW-0677">Repeat</keyword>
<dbReference type="Proteomes" id="UP000261340">
    <property type="component" value="Unplaced"/>
</dbReference>
<proteinExistence type="inferred from homology"/>
<evidence type="ECO:0000313" key="7">
    <source>
        <dbReference type="Ensembl" id="ENSACIP00000008784.1"/>
    </source>
</evidence>